<reference evidence="2 3" key="1">
    <citation type="journal article" date="2019" name="Nat. Plants">
        <title>Genome sequencing of Musa balbisiana reveals subgenome evolution and function divergence in polyploid bananas.</title>
        <authorList>
            <person name="Yao X."/>
        </authorList>
    </citation>
    <scope>NUCLEOTIDE SEQUENCE [LARGE SCALE GENOMIC DNA]</scope>
    <source>
        <strain evidence="3">cv. DH-PKW</strain>
        <tissue evidence="2">Leaves</tissue>
    </source>
</reference>
<name>A0A4S8J998_MUSBA</name>
<evidence type="ECO:0000313" key="2">
    <source>
        <dbReference type="EMBL" id="THU58191.1"/>
    </source>
</evidence>
<dbReference type="Pfam" id="PF04970">
    <property type="entry name" value="LRAT"/>
    <property type="match status" value="1"/>
</dbReference>
<dbReference type="AlphaFoldDB" id="A0A4S8J998"/>
<dbReference type="PANTHER" id="PTHR46137:SF3">
    <property type="entry name" value="OS05G0310600 PROTEIN"/>
    <property type="match status" value="1"/>
</dbReference>
<keyword evidence="3" id="KW-1185">Reference proteome</keyword>
<organism evidence="2 3">
    <name type="scientific">Musa balbisiana</name>
    <name type="common">Banana</name>
    <dbReference type="NCBI Taxonomy" id="52838"/>
    <lineage>
        <taxon>Eukaryota</taxon>
        <taxon>Viridiplantae</taxon>
        <taxon>Streptophyta</taxon>
        <taxon>Embryophyta</taxon>
        <taxon>Tracheophyta</taxon>
        <taxon>Spermatophyta</taxon>
        <taxon>Magnoliopsida</taxon>
        <taxon>Liliopsida</taxon>
        <taxon>Zingiberales</taxon>
        <taxon>Musaceae</taxon>
        <taxon>Musa</taxon>
    </lineage>
</organism>
<accession>A0A4S8J998</accession>
<feature type="domain" description="LRAT" evidence="1">
    <location>
        <begin position="35"/>
        <end position="187"/>
    </location>
</feature>
<evidence type="ECO:0000313" key="3">
    <source>
        <dbReference type="Proteomes" id="UP000317650"/>
    </source>
</evidence>
<dbReference type="Proteomes" id="UP000317650">
    <property type="component" value="Chromosome 3"/>
</dbReference>
<proteinExistence type="predicted"/>
<dbReference type="InterPro" id="IPR007053">
    <property type="entry name" value="LRAT_dom"/>
</dbReference>
<dbReference type="EMBL" id="PYDT01000006">
    <property type="protein sequence ID" value="THU58191.1"/>
    <property type="molecule type" value="Genomic_DNA"/>
</dbReference>
<dbReference type="PANTHER" id="PTHR46137">
    <property type="entry name" value="OS05G0310600 PROTEIN"/>
    <property type="match status" value="1"/>
</dbReference>
<sequence length="284" mass="30338">MEPSLASRGDRGGASTGVFSNRIKREQLVPGDHIYSWRSACIYAHHGIFVGDGMVIHYIGAAGQEIGTGTFVNRIFSISSPWRNSTPVCERCGDDQSRQNGVTTSCLDCFLAGFNLCLFRYSVTPGFFITQARGGTCTLAVSDPPEVVLHRARYLLGNNGFGTYNLFNNNCEDFAMYCKTGLLVDASSGGAARSGQISSLAAAMTVVASSPLGFLATGGGGLVPCTVSFGIYLISASGGMSLRSLSKPWCRNCAWATPELPAKAEHDHCLCFEKPWKACVVLMI</sequence>
<dbReference type="PROSITE" id="PS51934">
    <property type="entry name" value="LRAT"/>
    <property type="match status" value="1"/>
</dbReference>
<dbReference type="STRING" id="52838.A0A4S8J998"/>
<gene>
    <name evidence="2" type="ORF">C4D60_Mb03t11560</name>
</gene>
<protein>
    <recommendedName>
        <fullName evidence="1">LRAT domain-containing protein</fullName>
    </recommendedName>
</protein>
<comment type="caution">
    <text evidence="2">The sequence shown here is derived from an EMBL/GenBank/DDBJ whole genome shotgun (WGS) entry which is preliminary data.</text>
</comment>
<evidence type="ECO:0000259" key="1">
    <source>
        <dbReference type="PROSITE" id="PS51934"/>
    </source>
</evidence>
<dbReference type="Gene3D" id="3.90.1720.10">
    <property type="entry name" value="endopeptidase domain like (from Nostoc punctiforme)"/>
    <property type="match status" value="1"/>
</dbReference>